<reference evidence="3" key="1">
    <citation type="submission" date="2022-11" db="UniProtKB">
        <authorList>
            <consortium name="WormBaseParasite"/>
        </authorList>
    </citation>
    <scope>IDENTIFICATION</scope>
</reference>
<evidence type="ECO:0000313" key="2">
    <source>
        <dbReference type="Proteomes" id="UP000887562"/>
    </source>
</evidence>
<feature type="region of interest" description="Disordered" evidence="1">
    <location>
        <begin position="1"/>
        <end position="22"/>
    </location>
</feature>
<proteinExistence type="predicted"/>
<accession>A0A915EVE6</accession>
<dbReference type="Proteomes" id="UP000887562">
    <property type="component" value="Unplaced"/>
</dbReference>
<sequence>MSVHSHGSSGLDRNISSRNDPRCHQPSDLFNIDGLLVGEAVDCGLPTNAGGSGWRTFKKHIFHCIKRTCNILGKLGTKSRRPASLIRFINFNIDSKRGNFDGAILIASSVNIAASVASVVNASLIATFYKSGARVGFFGGAVMLKPVDPHPDWWHMTWNSPQTIFLHKFPCIIYVCDEDACSGGKRVEAKDNGKEKLYAYLTYRVKWT</sequence>
<evidence type="ECO:0000313" key="3">
    <source>
        <dbReference type="WBParaSite" id="maker-E.canG7_contigs_2024-snap-gene-0.1-mRNA-1"/>
    </source>
</evidence>
<protein>
    <submittedName>
        <fullName evidence="3">Uncharacterized protein</fullName>
    </submittedName>
</protein>
<evidence type="ECO:0000256" key="1">
    <source>
        <dbReference type="SAM" id="MobiDB-lite"/>
    </source>
</evidence>
<dbReference type="WBParaSite" id="maker-E.canG7_contigs_2024-snap-gene-0.1-mRNA-1">
    <property type="protein sequence ID" value="maker-E.canG7_contigs_2024-snap-gene-0.1-mRNA-1"/>
    <property type="gene ID" value="EcG7_09933"/>
</dbReference>
<dbReference type="AlphaFoldDB" id="A0A915EVE6"/>
<keyword evidence="2" id="KW-1185">Reference proteome</keyword>
<organism evidence="2 3">
    <name type="scientific">Echinococcus canadensis</name>
    <dbReference type="NCBI Taxonomy" id="519352"/>
    <lineage>
        <taxon>Eukaryota</taxon>
        <taxon>Metazoa</taxon>
        <taxon>Spiralia</taxon>
        <taxon>Lophotrochozoa</taxon>
        <taxon>Platyhelminthes</taxon>
        <taxon>Cestoda</taxon>
        <taxon>Eucestoda</taxon>
        <taxon>Cyclophyllidea</taxon>
        <taxon>Taeniidae</taxon>
        <taxon>Echinococcus</taxon>
        <taxon>Echinococcus canadensis group</taxon>
    </lineage>
</organism>
<name>A0A915EVE6_9CEST</name>